<dbReference type="Proteomes" id="UP000067711">
    <property type="component" value="Chromosome 1"/>
</dbReference>
<evidence type="ECO:0000313" key="2">
    <source>
        <dbReference type="EMBL" id="AOJ08510.1"/>
    </source>
</evidence>
<dbReference type="EMBL" id="CP013389">
    <property type="protein sequence ID" value="AOJ08510.1"/>
    <property type="molecule type" value="Genomic_DNA"/>
</dbReference>
<name>A0A1B4FXU6_9BURK</name>
<feature type="region of interest" description="Disordered" evidence="1">
    <location>
        <begin position="36"/>
        <end position="63"/>
    </location>
</feature>
<feature type="compositionally biased region" description="Basic and acidic residues" evidence="1">
    <location>
        <begin position="45"/>
        <end position="62"/>
    </location>
</feature>
<proteinExistence type="predicted"/>
<evidence type="ECO:0000313" key="3">
    <source>
        <dbReference type="Proteomes" id="UP000067711"/>
    </source>
</evidence>
<protein>
    <submittedName>
        <fullName evidence="2">Uncharacterized protein</fullName>
    </submittedName>
</protein>
<sequence length="95" mass="10998">MKRDVYCKCSTRASRMHACQYAQQRCSTRRTVLAKRAARRRARHRPDAHDRTTARPHDRTPPRDAIAFARRSIRARCTSSQTTAIGTIRANENNF</sequence>
<gene>
    <name evidence="2" type="ORF">WS71_13785</name>
</gene>
<accession>A0A1B4FXU6</accession>
<organism evidence="2 3">
    <name type="scientific">Burkholderia mayonis</name>
    <dbReference type="NCBI Taxonomy" id="1385591"/>
    <lineage>
        <taxon>Bacteria</taxon>
        <taxon>Pseudomonadati</taxon>
        <taxon>Pseudomonadota</taxon>
        <taxon>Betaproteobacteria</taxon>
        <taxon>Burkholderiales</taxon>
        <taxon>Burkholderiaceae</taxon>
        <taxon>Burkholderia</taxon>
        <taxon>pseudomallei group</taxon>
    </lineage>
</organism>
<evidence type="ECO:0000256" key="1">
    <source>
        <dbReference type="SAM" id="MobiDB-lite"/>
    </source>
</evidence>
<reference evidence="2 3" key="1">
    <citation type="submission" date="2015-12" db="EMBL/GenBank/DDBJ databases">
        <title>Diversity of Burkholderia near neighbor genomes.</title>
        <authorList>
            <person name="Sahl J."/>
            <person name="Wagner D."/>
            <person name="Keim P."/>
        </authorList>
    </citation>
    <scope>NUCLEOTIDE SEQUENCE [LARGE SCALE GENOMIC DNA]</scope>
    <source>
        <strain evidence="2 3">BDU8</strain>
    </source>
</reference>
<dbReference type="AlphaFoldDB" id="A0A1B4FXU6"/>